<name>A0ACB9X0V9_CHAAC</name>
<protein>
    <submittedName>
        <fullName evidence="1">Uncharacterized protein</fullName>
    </submittedName>
</protein>
<reference evidence="1" key="1">
    <citation type="submission" date="2022-05" db="EMBL/GenBank/DDBJ databases">
        <title>Chromosome-level genome of Chaenocephalus aceratus.</title>
        <authorList>
            <person name="Park H."/>
        </authorList>
    </citation>
    <scope>NUCLEOTIDE SEQUENCE</scope>
    <source>
        <strain evidence="1">KU_202001</strain>
    </source>
</reference>
<evidence type="ECO:0000313" key="1">
    <source>
        <dbReference type="EMBL" id="KAI4819750.1"/>
    </source>
</evidence>
<organism evidence="1 2">
    <name type="scientific">Chaenocephalus aceratus</name>
    <name type="common">Blackfin icefish</name>
    <name type="synonym">Chaenichthys aceratus</name>
    <dbReference type="NCBI Taxonomy" id="36190"/>
    <lineage>
        <taxon>Eukaryota</taxon>
        <taxon>Metazoa</taxon>
        <taxon>Chordata</taxon>
        <taxon>Craniata</taxon>
        <taxon>Vertebrata</taxon>
        <taxon>Euteleostomi</taxon>
        <taxon>Actinopterygii</taxon>
        <taxon>Neopterygii</taxon>
        <taxon>Teleostei</taxon>
        <taxon>Neoteleostei</taxon>
        <taxon>Acanthomorphata</taxon>
        <taxon>Eupercaria</taxon>
        <taxon>Perciformes</taxon>
        <taxon>Notothenioidei</taxon>
        <taxon>Channichthyidae</taxon>
        <taxon>Chaenocephalus</taxon>
    </lineage>
</organism>
<comment type="caution">
    <text evidence="1">The sequence shown here is derived from an EMBL/GenBank/DDBJ whole genome shotgun (WGS) entry which is preliminary data.</text>
</comment>
<gene>
    <name evidence="1" type="ORF">KUCAC02_004986</name>
</gene>
<dbReference type="Proteomes" id="UP001057452">
    <property type="component" value="Chromosome 10"/>
</dbReference>
<keyword evidence="2" id="KW-1185">Reference proteome</keyword>
<evidence type="ECO:0000313" key="2">
    <source>
        <dbReference type="Proteomes" id="UP001057452"/>
    </source>
</evidence>
<sequence>MDSLTTEACLHAALLMVWFMLVRSEPSCDQTEFIHTNGTCVACPVCGPGEQLSGDCGFGDGGEGVCILCEEGKFSADTGVAPCMRCTQCNLLNRLQKTACSSTSNAQCGQCRPGYYELRSMTGEVELPCVPCLNHDTVHKECLLWTAQRSKAESAVTSPRGHLKEPKENTTASSIFLIALLLWAALLTAERFKQVPEYCAGPEELLSVDELQYAPLYSPTERAAKQPEGPTQTLVPAQDPLIGLNSLIHEHELHPTSIVINVTTNIKPCSQNEENITQEMEQKLLTIWEVAQGQSIEKLDYDSVQDLSLLLDSADNRNVLRKLGRSLGVPPQSEPSLFLSLVSTSPCSPTGCDVLRAPALEKNREGKLHRNGGGYYDSQRLASPNGPAEPGHPPHSLVAFTAAIITRQPEGFLPAFLSAFRRTRQESVECISIEIGYAHHTVHGETMLYACAAAAQAQAEERRSLADNSPGPTTNAPAKPQGNRPVIDGAALRIDDRLRVAKERREEAEKQQALRDSHIMDRERKAKMQVERQVEERQKKLDEQKRKEEQKRLAVEEKRKQKQEEEKEHYEAVMRRTLERSQRVEQRQKRWSWGGLSTDSDGRTGDSDAGASSPVTIVISPASPEKPPTSQQVDKRSTSTMNLKQMSEPGISKRLSSSSAMLIKSPDKRVKQRSSSCNRLPNNGNAAQASKEDGKKLQVEPTGRSLTKRSSSLTRVSAGRAQTPAKPDKGTTDNQASASPLNPPRGGPVRSRSIDRQKSGMTTSVSADGALDPSMKDKTSSSPGGQRPASPSSTLGRNRSPSPAPNPAPKRTPSPAPKRTPSPAPNPAPKRTPSPASKQNSKTRPPSPGAMKQRPPSPGSSSAKPPPIQKPALTPTGPATLRKRDSKSKDMCPVLAVSPLPSESSKSKEKDGQEEDKAECDLSSGEAEREAPPGSVNGKPETDDKENNNGMSTEETQAVSPVPKGGRLVEGSEFLNEQDSAKVGLVSGLNGKSNQWSFEELNDLNVHSKTRPLIQAEDCKQVLISCDGSSDGTRVAFEDKGTPANPLHSSNQPIEALSGEESRTPVGSVHSLMNSS</sequence>
<proteinExistence type="predicted"/>
<dbReference type="EMBL" id="CM043794">
    <property type="protein sequence ID" value="KAI4819750.1"/>
    <property type="molecule type" value="Genomic_DNA"/>
</dbReference>
<accession>A0ACB9X0V9</accession>